<keyword evidence="3" id="KW-1185">Reference proteome</keyword>
<proteinExistence type="predicted"/>
<gene>
    <name evidence="2" type="ORF">ETAA8_65570</name>
</gene>
<sequence>MATLWGSGYHHATRTGECFPAFRSLPTTSVPTGTQLRPIPSFDRRQLLMATGSLQLWQRTARLPARRERRPTGGGPVAREPVTVSLN</sequence>
<protein>
    <submittedName>
        <fullName evidence="2">Uncharacterized protein</fullName>
    </submittedName>
</protein>
<feature type="region of interest" description="Disordered" evidence="1">
    <location>
        <begin position="60"/>
        <end position="87"/>
    </location>
</feature>
<dbReference type="AlphaFoldDB" id="A0A517YMF1"/>
<dbReference type="EMBL" id="CP036274">
    <property type="protein sequence ID" value="QDU31400.1"/>
    <property type="molecule type" value="Genomic_DNA"/>
</dbReference>
<evidence type="ECO:0000313" key="2">
    <source>
        <dbReference type="EMBL" id="QDU31400.1"/>
    </source>
</evidence>
<evidence type="ECO:0000313" key="3">
    <source>
        <dbReference type="Proteomes" id="UP000315017"/>
    </source>
</evidence>
<organism evidence="2 3">
    <name type="scientific">Anatilimnocola aggregata</name>
    <dbReference type="NCBI Taxonomy" id="2528021"/>
    <lineage>
        <taxon>Bacteria</taxon>
        <taxon>Pseudomonadati</taxon>
        <taxon>Planctomycetota</taxon>
        <taxon>Planctomycetia</taxon>
        <taxon>Pirellulales</taxon>
        <taxon>Pirellulaceae</taxon>
        <taxon>Anatilimnocola</taxon>
    </lineage>
</organism>
<name>A0A517YMF1_9BACT</name>
<dbReference type="KEGG" id="aagg:ETAA8_65570"/>
<accession>A0A517YMF1</accession>
<evidence type="ECO:0000256" key="1">
    <source>
        <dbReference type="SAM" id="MobiDB-lite"/>
    </source>
</evidence>
<dbReference type="Proteomes" id="UP000315017">
    <property type="component" value="Chromosome"/>
</dbReference>
<reference evidence="2 3" key="1">
    <citation type="submission" date="2019-02" db="EMBL/GenBank/DDBJ databases">
        <title>Deep-cultivation of Planctomycetes and their phenomic and genomic characterization uncovers novel biology.</title>
        <authorList>
            <person name="Wiegand S."/>
            <person name="Jogler M."/>
            <person name="Boedeker C."/>
            <person name="Pinto D."/>
            <person name="Vollmers J."/>
            <person name="Rivas-Marin E."/>
            <person name="Kohn T."/>
            <person name="Peeters S.H."/>
            <person name="Heuer A."/>
            <person name="Rast P."/>
            <person name="Oberbeckmann S."/>
            <person name="Bunk B."/>
            <person name="Jeske O."/>
            <person name="Meyerdierks A."/>
            <person name="Storesund J.E."/>
            <person name="Kallscheuer N."/>
            <person name="Luecker S."/>
            <person name="Lage O.M."/>
            <person name="Pohl T."/>
            <person name="Merkel B.J."/>
            <person name="Hornburger P."/>
            <person name="Mueller R.-W."/>
            <person name="Bruemmer F."/>
            <person name="Labrenz M."/>
            <person name="Spormann A.M."/>
            <person name="Op den Camp H."/>
            <person name="Overmann J."/>
            <person name="Amann R."/>
            <person name="Jetten M.S.M."/>
            <person name="Mascher T."/>
            <person name="Medema M.H."/>
            <person name="Devos D.P."/>
            <person name="Kaster A.-K."/>
            <person name="Ovreas L."/>
            <person name="Rohde M."/>
            <person name="Galperin M.Y."/>
            <person name="Jogler C."/>
        </authorList>
    </citation>
    <scope>NUCLEOTIDE SEQUENCE [LARGE SCALE GENOMIC DNA]</scope>
    <source>
        <strain evidence="2 3">ETA_A8</strain>
    </source>
</reference>